<accession>B9TVQ4</accession>
<dbReference type="CDD" id="cd06265">
    <property type="entry name" value="RNase_A_canonical"/>
    <property type="match status" value="1"/>
</dbReference>
<sequence length="133" mass="14589">MCAKSLLLVFGILLGLSHLSLSQNWPTFQQKHISSNPTIVCNSIMNNNIYIVGGQCKERNTFIISSATTVRAICSGASTDRNVLSTTRFQLNTCIRSAIVPRPCPYTSRPETNVICVKCENRLPVHFVGIGSC</sequence>
<dbReference type="PANTHER" id="PTHR11437:SF66">
    <property type="entry name" value="RNASE 3"/>
    <property type="match status" value="1"/>
</dbReference>
<keyword evidence="4 5" id="KW-0378">Hydrolase</keyword>
<feature type="signal peptide" evidence="5">
    <location>
        <begin position="1"/>
        <end position="22"/>
    </location>
</feature>
<name>B9TVQ4_RANDY</name>
<keyword evidence="3 5" id="KW-0255">Endonuclease</keyword>
<evidence type="ECO:0000256" key="3">
    <source>
        <dbReference type="ARBA" id="ARBA00022759"/>
    </source>
</evidence>
<evidence type="ECO:0000313" key="7">
    <source>
        <dbReference type="EMBL" id="ABZ91907.1"/>
    </source>
</evidence>
<dbReference type="PANTHER" id="PTHR11437">
    <property type="entry name" value="RIBONUCLEASE"/>
    <property type="match status" value="1"/>
</dbReference>
<dbReference type="InterPro" id="IPR036816">
    <property type="entry name" value="RNaseA-like_dom_sf"/>
</dbReference>
<comment type="similarity">
    <text evidence="1 5">Belongs to the pancreatic ribonuclease family.</text>
</comment>
<gene>
    <name evidence="7" type="primary">lec</name>
</gene>
<proteinExistence type="inferred from homology"/>
<dbReference type="SUPFAM" id="SSF54076">
    <property type="entry name" value="RNase A-like"/>
    <property type="match status" value="1"/>
</dbReference>
<evidence type="ECO:0000256" key="2">
    <source>
        <dbReference type="ARBA" id="ARBA00022722"/>
    </source>
</evidence>
<dbReference type="EMBL" id="EU384704">
    <property type="protein sequence ID" value="ABZ91907.1"/>
    <property type="molecule type" value="Genomic_DNA"/>
</dbReference>
<feature type="domain" description="Ribonuclease A-domain" evidence="6">
    <location>
        <begin position="21"/>
        <end position="131"/>
    </location>
</feature>
<dbReference type="GO" id="GO:0003676">
    <property type="term" value="F:nucleic acid binding"/>
    <property type="evidence" value="ECO:0007669"/>
    <property type="project" value="InterPro"/>
</dbReference>
<dbReference type="GO" id="GO:0016787">
    <property type="term" value="F:hydrolase activity"/>
    <property type="evidence" value="ECO:0007669"/>
    <property type="project" value="UniProtKB-KW"/>
</dbReference>
<reference evidence="7" key="1">
    <citation type="submission" date="2008-01" db="EMBL/GenBank/DDBJ databases">
        <title>Molecular evolution of ribonuclease genes of amphibian Rana frogs.</title>
        <authorList>
            <person name="Tao F."/>
            <person name="Zhao W."/>
        </authorList>
    </citation>
    <scope>NUCLEOTIDE SEQUENCE</scope>
</reference>
<evidence type="ECO:0000256" key="4">
    <source>
        <dbReference type="ARBA" id="ARBA00022801"/>
    </source>
</evidence>
<dbReference type="Gene3D" id="3.10.130.10">
    <property type="entry name" value="Ribonuclease A-like domain"/>
    <property type="match status" value="1"/>
</dbReference>
<dbReference type="Pfam" id="PF00074">
    <property type="entry name" value="RnaseA"/>
    <property type="match status" value="1"/>
</dbReference>
<feature type="chain" id="PRO_5007749783" evidence="5">
    <location>
        <begin position="23"/>
        <end position="133"/>
    </location>
</feature>
<dbReference type="InterPro" id="IPR001427">
    <property type="entry name" value="RNaseA"/>
</dbReference>
<dbReference type="AlphaFoldDB" id="B9TVQ4"/>
<dbReference type="SMART" id="SM00092">
    <property type="entry name" value="RNAse_Pc"/>
    <property type="match status" value="1"/>
</dbReference>
<evidence type="ECO:0000256" key="5">
    <source>
        <dbReference type="RuleBase" id="RU000651"/>
    </source>
</evidence>
<dbReference type="GO" id="GO:0050830">
    <property type="term" value="P:defense response to Gram-positive bacterium"/>
    <property type="evidence" value="ECO:0007669"/>
    <property type="project" value="TreeGrafter"/>
</dbReference>
<dbReference type="GO" id="GO:0004540">
    <property type="term" value="F:RNA nuclease activity"/>
    <property type="evidence" value="ECO:0007669"/>
    <property type="project" value="TreeGrafter"/>
</dbReference>
<keyword evidence="2 5" id="KW-0540">Nuclease</keyword>
<organism evidence="7">
    <name type="scientific">Rana dybowskii</name>
    <name type="common">Dybovsky's frog</name>
    <name type="synonym">Korean brown frog</name>
    <dbReference type="NCBI Taxonomy" id="71582"/>
    <lineage>
        <taxon>Eukaryota</taxon>
        <taxon>Metazoa</taxon>
        <taxon>Chordata</taxon>
        <taxon>Craniata</taxon>
        <taxon>Vertebrata</taxon>
        <taxon>Euteleostomi</taxon>
        <taxon>Amphibia</taxon>
        <taxon>Batrachia</taxon>
        <taxon>Anura</taxon>
        <taxon>Neobatrachia</taxon>
        <taxon>Ranoidea</taxon>
        <taxon>Ranidae</taxon>
        <taxon>Rana</taxon>
        <taxon>Rana</taxon>
    </lineage>
</organism>
<keyword evidence="5" id="KW-0732">Signal</keyword>
<evidence type="ECO:0000256" key="1">
    <source>
        <dbReference type="ARBA" id="ARBA00005600"/>
    </source>
</evidence>
<evidence type="ECO:0000259" key="6">
    <source>
        <dbReference type="SMART" id="SM00092"/>
    </source>
</evidence>
<protein>
    <submittedName>
        <fullName evidence="7">Ribonuclease</fullName>
    </submittedName>
</protein>
<dbReference type="InterPro" id="IPR023411">
    <property type="entry name" value="RNaseA_AS"/>
</dbReference>
<dbReference type="GO" id="GO:0004519">
    <property type="term" value="F:endonuclease activity"/>
    <property type="evidence" value="ECO:0007669"/>
    <property type="project" value="UniProtKB-KW"/>
</dbReference>
<dbReference type="InterPro" id="IPR023412">
    <property type="entry name" value="RNaseA_domain"/>
</dbReference>
<dbReference type="PROSITE" id="PS00127">
    <property type="entry name" value="RNASE_PANCREATIC"/>
    <property type="match status" value="1"/>
</dbReference>